<reference evidence="8 9" key="1">
    <citation type="submission" date="2017-01" db="EMBL/GenBank/DDBJ databases">
        <authorList>
            <person name="Varghese N."/>
            <person name="Submissions S."/>
        </authorList>
    </citation>
    <scope>NUCLEOTIDE SEQUENCE [LARGE SCALE GENOMIC DNA]</scope>
    <source>
        <strain evidence="8 9">ATCC 35905</strain>
    </source>
</reference>
<dbReference type="Pfam" id="PF01257">
    <property type="entry name" value="2Fe-2S_thioredx"/>
    <property type="match status" value="1"/>
</dbReference>
<dbReference type="Gene3D" id="1.10.10.1590">
    <property type="entry name" value="NADH-quinone oxidoreductase subunit E"/>
    <property type="match status" value="1"/>
</dbReference>
<keyword evidence="4 7" id="KW-0408">Iron</keyword>
<dbReference type="GO" id="GO:0046872">
    <property type="term" value="F:metal ion binding"/>
    <property type="evidence" value="ECO:0007669"/>
    <property type="project" value="UniProtKB-KW"/>
</dbReference>
<evidence type="ECO:0000256" key="1">
    <source>
        <dbReference type="ARBA" id="ARBA00010643"/>
    </source>
</evidence>
<dbReference type="PIRSF" id="PIRSF000216">
    <property type="entry name" value="NADH_DH_24kDa"/>
    <property type="match status" value="1"/>
</dbReference>
<feature type="binding site" evidence="7">
    <location>
        <position position="129"/>
    </location>
    <ligand>
        <name>[2Fe-2S] cluster</name>
        <dbReference type="ChEBI" id="CHEBI:190135"/>
    </ligand>
</feature>
<dbReference type="CDD" id="cd03064">
    <property type="entry name" value="TRX_Fd_NuoE"/>
    <property type="match status" value="1"/>
</dbReference>
<comment type="cofactor">
    <cofactor evidence="6">
        <name>[2Fe-2S] cluster</name>
        <dbReference type="ChEBI" id="CHEBI:190135"/>
    </cofactor>
</comment>
<proteinExistence type="inferred from homology"/>
<keyword evidence="5 7" id="KW-0411">Iron-sulfur</keyword>
<dbReference type="RefSeq" id="WP_029311504.1">
    <property type="nucleotide sequence ID" value="NZ_FTNE01000001.1"/>
</dbReference>
<evidence type="ECO:0000256" key="6">
    <source>
        <dbReference type="ARBA" id="ARBA00034078"/>
    </source>
</evidence>
<keyword evidence="9" id="KW-1185">Reference proteome</keyword>
<dbReference type="InterPro" id="IPR042128">
    <property type="entry name" value="NuoE_dom"/>
</dbReference>
<evidence type="ECO:0000313" key="9">
    <source>
        <dbReference type="Proteomes" id="UP000186308"/>
    </source>
</evidence>
<dbReference type="GO" id="GO:0051537">
    <property type="term" value="F:2 iron, 2 sulfur cluster binding"/>
    <property type="evidence" value="ECO:0007669"/>
    <property type="project" value="UniProtKB-KW"/>
</dbReference>
<protein>
    <submittedName>
        <fullName evidence="8">NADH dehydrogenase subunit E</fullName>
    </submittedName>
</protein>
<gene>
    <name evidence="8" type="ORF">SAMN05421828_101101</name>
</gene>
<dbReference type="InterPro" id="IPR041921">
    <property type="entry name" value="NuoE_N"/>
</dbReference>
<comment type="cofactor">
    <cofactor evidence="7">
        <name>[2Fe-2S] cluster</name>
        <dbReference type="ChEBI" id="CHEBI:190135"/>
    </cofactor>
    <text evidence="7">Binds 1 [2Fe-2S] cluster.</text>
</comment>
<dbReference type="EMBL" id="FTNE01000001">
    <property type="protein sequence ID" value="SIQ05561.1"/>
    <property type="molecule type" value="Genomic_DNA"/>
</dbReference>
<dbReference type="InterPro" id="IPR002023">
    <property type="entry name" value="NuoE-like"/>
</dbReference>
<dbReference type="PANTHER" id="PTHR10371:SF3">
    <property type="entry name" value="NADH DEHYDROGENASE [UBIQUINONE] FLAVOPROTEIN 2, MITOCHONDRIAL"/>
    <property type="match status" value="1"/>
</dbReference>
<dbReference type="InterPro" id="IPR036249">
    <property type="entry name" value="Thioredoxin-like_sf"/>
</dbReference>
<comment type="similarity">
    <text evidence="1">Belongs to the complex I 24 kDa subunit family.</text>
</comment>
<evidence type="ECO:0000256" key="7">
    <source>
        <dbReference type="PIRSR" id="PIRSR000216-1"/>
    </source>
</evidence>
<dbReference type="AlphaFoldDB" id="A0A8G2CHG9"/>
<evidence type="ECO:0000256" key="4">
    <source>
        <dbReference type="ARBA" id="ARBA00023004"/>
    </source>
</evidence>
<comment type="caution">
    <text evidence="8">The sequence shown here is derived from an EMBL/GenBank/DDBJ whole genome shotgun (WGS) entry which is preliminary data.</text>
</comment>
<feature type="binding site" evidence="7">
    <location>
        <position position="88"/>
    </location>
    <ligand>
        <name>[2Fe-2S] cluster</name>
        <dbReference type="ChEBI" id="CHEBI:190135"/>
    </ligand>
</feature>
<dbReference type="PROSITE" id="PS01099">
    <property type="entry name" value="COMPLEX1_24K"/>
    <property type="match status" value="1"/>
</dbReference>
<dbReference type="OrthoDB" id="9807941at2"/>
<evidence type="ECO:0000256" key="3">
    <source>
        <dbReference type="ARBA" id="ARBA00022723"/>
    </source>
</evidence>
<dbReference type="GO" id="GO:0003954">
    <property type="term" value="F:NADH dehydrogenase activity"/>
    <property type="evidence" value="ECO:0007669"/>
    <property type="project" value="TreeGrafter"/>
</dbReference>
<dbReference type="PANTHER" id="PTHR10371">
    <property type="entry name" value="NADH DEHYDROGENASE UBIQUINONE FLAVOPROTEIN 2, MITOCHONDRIAL"/>
    <property type="match status" value="1"/>
</dbReference>
<evidence type="ECO:0000256" key="2">
    <source>
        <dbReference type="ARBA" id="ARBA00022714"/>
    </source>
</evidence>
<organism evidence="8 9">
    <name type="scientific">Acidiphilium rubrum</name>
    <dbReference type="NCBI Taxonomy" id="526"/>
    <lineage>
        <taxon>Bacteria</taxon>
        <taxon>Pseudomonadati</taxon>
        <taxon>Pseudomonadota</taxon>
        <taxon>Alphaproteobacteria</taxon>
        <taxon>Acetobacterales</taxon>
        <taxon>Acidocellaceae</taxon>
        <taxon>Acidiphilium</taxon>
    </lineage>
</organism>
<evidence type="ECO:0000313" key="8">
    <source>
        <dbReference type="EMBL" id="SIQ05561.1"/>
    </source>
</evidence>
<dbReference type="NCBIfam" id="NF005722">
    <property type="entry name" value="PRK07539.1-2"/>
    <property type="match status" value="1"/>
</dbReference>
<feature type="binding site" evidence="7">
    <location>
        <position position="93"/>
    </location>
    <ligand>
        <name>[2Fe-2S] cluster</name>
        <dbReference type="ChEBI" id="CHEBI:190135"/>
    </ligand>
</feature>
<dbReference type="Gene3D" id="3.40.30.10">
    <property type="entry name" value="Glutaredoxin"/>
    <property type="match status" value="1"/>
</dbReference>
<name>A0A8G2CHG9_ACIRU</name>
<dbReference type="Proteomes" id="UP000186308">
    <property type="component" value="Unassembled WGS sequence"/>
</dbReference>
<feature type="binding site" evidence="7">
    <location>
        <position position="133"/>
    </location>
    <ligand>
        <name>[2Fe-2S] cluster</name>
        <dbReference type="ChEBI" id="CHEBI:190135"/>
    </ligand>
</feature>
<evidence type="ECO:0000256" key="5">
    <source>
        <dbReference type="ARBA" id="ARBA00023014"/>
    </source>
</evidence>
<sequence length="164" mass="17910">MSIVEAQPALDPTERAEIRNLIGHYPTARAAAIDALKLVQQRRRYIGDNLLAEIAHLLGLPAAELDGLATFYNLIYRKPVGQTVILLCDSITCWITGRDHLAQHIERRIGIKPGETSADGRFTLLPIVCLGHCDHAPAMMANDVLHGNVDPATLDAMFDATPLP</sequence>
<keyword evidence="2 7" id="KW-0001">2Fe-2S</keyword>
<dbReference type="SUPFAM" id="SSF52833">
    <property type="entry name" value="Thioredoxin-like"/>
    <property type="match status" value="1"/>
</dbReference>
<keyword evidence="3 7" id="KW-0479">Metal-binding</keyword>
<accession>A0A8G2CHG9</accession>